<dbReference type="PANTHER" id="PTHR13131:SF5">
    <property type="entry name" value="CYSTINOSIN"/>
    <property type="match status" value="1"/>
</dbReference>
<dbReference type="PaxDb" id="2903-EOD28761"/>
<evidence type="ECO:0000256" key="2">
    <source>
        <dbReference type="ARBA" id="ARBA00022448"/>
    </source>
</evidence>
<dbReference type="KEGG" id="ehx:EMIHUDRAFT_73015"/>
<organism evidence="8 9">
    <name type="scientific">Emiliania huxleyi (strain CCMP1516)</name>
    <dbReference type="NCBI Taxonomy" id="280463"/>
    <lineage>
        <taxon>Eukaryota</taxon>
        <taxon>Haptista</taxon>
        <taxon>Haptophyta</taxon>
        <taxon>Prymnesiophyceae</taxon>
        <taxon>Isochrysidales</taxon>
        <taxon>Noelaerhabdaceae</taxon>
        <taxon>Emiliania</taxon>
    </lineage>
</organism>
<evidence type="ECO:0000256" key="5">
    <source>
        <dbReference type="ARBA" id="ARBA00022989"/>
    </source>
</evidence>
<evidence type="ECO:0000313" key="8">
    <source>
        <dbReference type="EnsemblProtists" id="EOD28761"/>
    </source>
</evidence>
<evidence type="ECO:0000256" key="3">
    <source>
        <dbReference type="ARBA" id="ARBA00022692"/>
    </source>
</evidence>
<dbReference type="AlphaFoldDB" id="A0A0D3JZ26"/>
<accession>A0A0D3JZ26</accession>
<keyword evidence="5 7" id="KW-1133">Transmembrane helix</keyword>
<keyword evidence="4" id="KW-0677">Repeat</keyword>
<dbReference type="GO" id="GO:0015184">
    <property type="term" value="F:L-cystine transmembrane transporter activity"/>
    <property type="evidence" value="ECO:0007669"/>
    <property type="project" value="TreeGrafter"/>
</dbReference>
<proteinExistence type="predicted"/>
<dbReference type="GeneID" id="17274306"/>
<dbReference type="GO" id="GO:0005774">
    <property type="term" value="C:vacuolar membrane"/>
    <property type="evidence" value="ECO:0007669"/>
    <property type="project" value="TreeGrafter"/>
</dbReference>
<comment type="subcellular location">
    <subcellularLocation>
        <location evidence="1">Endomembrane system</location>
        <topology evidence="1">Multi-pass membrane protein</topology>
    </subcellularLocation>
</comment>
<evidence type="ECO:0000256" key="4">
    <source>
        <dbReference type="ARBA" id="ARBA00022737"/>
    </source>
</evidence>
<protein>
    <recommendedName>
        <fullName evidence="10">Cystinosin</fullName>
    </recommendedName>
</protein>
<evidence type="ECO:0000313" key="9">
    <source>
        <dbReference type="Proteomes" id="UP000013827"/>
    </source>
</evidence>
<name>A0A0D3JZ26_EMIH1</name>
<keyword evidence="3 7" id="KW-0812">Transmembrane</keyword>
<dbReference type="GO" id="GO:0012505">
    <property type="term" value="C:endomembrane system"/>
    <property type="evidence" value="ECO:0007669"/>
    <property type="project" value="UniProtKB-SubCell"/>
</dbReference>
<evidence type="ECO:0008006" key="10">
    <source>
        <dbReference type="Google" id="ProtNLM"/>
    </source>
</evidence>
<dbReference type="InterPro" id="IPR005282">
    <property type="entry name" value="LC_transporter"/>
</dbReference>
<evidence type="ECO:0000256" key="6">
    <source>
        <dbReference type="ARBA" id="ARBA00023136"/>
    </source>
</evidence>
<keyword evidence="2" id="KW-0813">Transport</keyword>
<keyword evidence="6 7" id="KW-0472">Membrane</keyword>
<dbReference type="eggNOG" id="KOG3145">
    <property type="taxonomic scope" value="Eukaryota"/>
</dbReference>
<dbReference type="InterPro" id="IPR006603">
    <property type="entry name" value="PQ-loop_rpt"/>
</dbReference>
<dbReference type="Proteomes" id="UP000013827">
    <property type="component" value="Unassembled WGS sequence"/>
</dbReference>
<reference evidence="9" key="1">
    <citation type="journal article" date="2013" name="Nature">
        <title>Pan genome of the phytoplankton Emiliania underpins its global distribution.</title>
        <authorList>
            <person name="Read B.A."/>
            <person name="Kegel J."/>
            <person name="Klute M.J."/>
            <person name="Kuo A."/>
            <person name="Lefebvre S.C."/>
            <person name="Maumus F."/>
            <person name="Mayer C."/>
            <person name="Miller J."/>
            <person name="Monier A."/>
            <person name="Salamov A."/>
            <person name="Young J."/>
            <person name="Aguilar M."/>
            <person name="Claverie J.M."/>
            <person name="Frickenhaus S."/>
            <person name="Gonzalez K."/>
            <person name="Herman E.K."/>
            <person name="Lin Y.C."/>
            <person name="Napier J."/>
            <person name="Ogata H."/>
            <person name="Sarno A.F."/>
            <person name="Shmutz J."/>
            <person name="Schroeder D."/>
            <person name="de Vargas C."/>
            <person name="Verret F."/>
            <person name="von Dassow P."/>
            <person name="Valentin K."/>
            <person name="Van de Peer Y."/>
            <person name="Wheeler G."/>
            <person name="Dacks J.B."/>
            <person name="Delwiche C.F."/>
            <person name="Dyhrman S.T."/>
            <person name="Glockner G."/>
            <person name="John U."/>
            <person name="Richards T."/>
            <person name="Worden A.Z."/>
            <person name="Zhang X."/>
            <person name="Grigoriev I.V."/>
            <person name="Allen A.E."/>
            <person name="Bidle K."/>
            <person name="Borodovsky M."/>
            <person name="Bowler C."/>
            <person name="Brownlee C."/>
            <person name="Cock J.M."/>
            <person name="Elias M."/>
            <person name="Gladyshev V.N."/>
            <person name="Groth M."/>
            <person name="Guda C."/>
            <person name="Hadaegh A."/>
            <person name="Iglesias-Rodriguez M.D."/>
            <person name="Jenkins J."/>
            <person name="Jones B.M."/>
            <person name="Lawson T."/>
            <person name="Leese F."/>
            <person name="Lindquist E."/>
            <person name="Lobanov A."/>
            <person name="Lomsadze A."/>
            <person name="Malik S.B."/>
            <person name="Marsh M.E."/>
            <person name="Mackinder L."/>
            <person name="Mock T."/>
            <person name="Mueller-Roeber B."/>
            <person name="Pagarete A."/>
            <person name="Parker M."/>
            <person name="Probert I."/>
            <person name="Quesneville H."/>
            <person name="Raines C."/>
            <person name="Rensing S.A."/>
            <person name="Riano-Pachon D.M."/>
            <person name="Richier S."/>
            <person name="Rokitta S."/>
            <person name="Shiraiwa Y."/>
            <person name="Soanes D.M."/>
            <person name="van der Giezen M."/>
            <person name="Wahlund T.M."/>
            <person name="Williams B."/>
            <person name="Wilson W."/>
            <person name="Wolfe G."/>
            <person name="Wurch L.L."/>
        </authorList>
    </citation>
    <scope>NUCLEOTIDE SEQUENCE</scope>
</reference>
<dbReference type="Gene3D" id="1.20.1280.290">
    <property type="match status" value="1"/>
</dbReference>
<dbReference type="NCBIfam" id="TIGR00951">
    <property type="entry name" value="2A43"/>
    <property type="match status" value="1"/>
</dbReference>
<evidence type="ECO:0000256" key="7">
    <source>
        <dbReference type="SAM" id="Phobius"/>
    </source>
</evidence>
<dbReference type="SMART" id="SM00679">
    <property type="entry name" value="CTNS"/>
    <property type="match status" value="2"/>
</dbReference>
<dbReference type="Pfam" id="PF04193">
    <property type="entry name" value="PQ-loop"/>
    <property type="match status" value="2"/>
</dbReference>
<evidence type="ECO:0000256" key="1">
    <source>
        <dbReference type="ARBA" id="ARBA00004127"/>
    </source>
</evidence>
<sequence>MILGWTYFLAWSVSFYPQAVLNWERRSVVGLSLDFTALNVVGFACYSVFNVGMYFWPAVREQYAQRAMPLVRPNDVFFSLHALVLCAIVGLQAIMYPRGSQRLSWLSRGMLGACALMVPVGVVLAAAHACAACTWLDLLTSLSYFKLAISITKYVPQVVLNAKRRSTVGWNIDNVVLDFCSGMLSLAQAVLDAGCSGDWSAIAGNPVKFGLGFSSMVFDTVFLIQHYVLYPNRRSSVALSPH</sequence>
<dbReference type="HOGENOM" id="CLU_046327_0_0_1"/>
<dbReference type="OMA" id="LAFAYHG"/>
<feature type="transmembrane region" description="Helical" evidence="7">
    <location>
        <begin position="35"/>
        <end position="56"/>
    </location>
</feature>
<keyword evidence="9" id="KW-1185">Reference proteome</keyword>
<dbReference type="RefSeq" id="XP_005781190.1">
    <property type="nucleotide sequence ID" value="XM_005781133.1"/>
</dbReference>
<feature type="transmembrane region" description="Helical" evidence="7">
    <location>
        <begin position="76"/>
        <end position="97"/>
    </location>
</feature>
<reference evidence="8" key="2">
    <citation type="submission" date="2024-10" db="UniProtKB">
        <authorList>
            <consortium name="EnsemblProtists"/>
        </authorList>
    </citation>
    <scope>IDENTIFICATION</scope>
</reference>
<dbReference type="PANTHER" id="PTHR13131">
    <property type="entry name" value="CYSTINOSIN"/>
    <property type="match status" value="1"/>
</dbReference>
<dbReference type="EnsemblProtists" id="EOD28761">
    <property type="protein sequence ID" value="EOD28761"/>
    <property type="gene ID" value="EMIHUDRAFT_73015"/>
</dbReference>
<feature type="transmembrane region" description="Helical" evidence="7">
    <location>
        <begin position="109"/>
        <end position="138"/>
    </location>
</feature>